<dbReference type="Gene3D" id="2.20.28.20">
    <property type="entry name" value="Methionyl-tRNA synthetase, Zn-domain"/>
    <property type="match status" value="1"/>
</dbReference>
<comment type="caution">
    <text evidence="15">The sequence shown here is derived from an EMBL/GenBank/DDBJ whole genome shotgun (WGS) entry which is preliminary data.</text>
</comment>
<dbReference type="EMBL" id="MBFT01000515">
    <property type="protein sequence ID" value="PVU89916.1"/>
    <property type="molecule type" value="Genomic_DNA"/>
</dbReference>
<dbReference type="InterPro" id="IPR014758">
    <property type="entry name" value="Met-tRNA_synth"/>
</dbReference>
<evidence type="ECO:0000313" key="15">
    <source>
        <dbReference type="EMBL" id="PVU89916.1"/>
    </source>
</evidence>
<evidence type="ECO:0000256" key="1">
    <source>
        <dbReference type="ARBA" id="ARBA00004496"/>
    </source>
</evidence>
<evidence type="ECO:0000256" key="8">
    <source>
        <dbReference type="ARBA" id="ARBA00022917"/>
    </source>
</evidence>
<dbReference type="Gene3D" id="3.40.50.620">
    <property type="entry name" value="HUPs"/>
    <property type="match status" value="1"/>
</dbReference>
<evidence type="ECO:0000256" key="10">
    <source>
        <dbReference type="ARBA" id="ARBA00030904"/>
    </source>
</evidence>
<feature type="domain" description="Methionyl-tRNA synthetase anticodon-binding" evidence="14">
    <location>
        <begin position="649"/>
        <end position="790"/>
    </location>
</feature>
<keyword evidence="5 12" id="KW-0436">Ligase</keyword>
<dbReference type="GO" id="GO:0006431">
    <property type="term" value="P:methionyl-tRNA aminoacylation"/>
    <property type="evidence" value="ECO:0007669"/>
    <property type="project" value="InterPro"/>
</dbReference>
<dbReference type="PANTHER" id="PTHR45765">
    <property type="entry name" value="METHIONINE--TRNA LIGASE"/>
    <property type="match status" value="1"/>
</dbReference>
<evidence type="ECO:0000256" key="7">
    <source>
        <dbReference type="ARBA" id="ARBA00022840"/>
    </source>
</evidence>
<evidence type="ECO:0000259" key="13">
    <source>
        <dbReference type="Pfam" id="PF09334"/>
    </source>
</evidence>
<dbReference type="AlphaFoldDB" id="A0A2T9YC54"/>
<dbReference type="InterPro" id="IPR014729">
    <property type="entry name" value="Rossmann-like_a/b/a_fold"/>
</dbReference>
<proteinExistence type="inferred from homology"/>
<keyword evidence="7 12" id="KW-0067">ATP-binding</keyword>
<dbReference type="GO" id="GO:0017101">
    <property type="term" value="C:aminoacyl-tRNA synthetase multienzyme complex"/>
    <property type="evidence" value="ECO:0007669"/>
    <property type="project" value="TreeGrafter"/>
</dbReference>
<dbReference type="SUPFAM" id="SSF47323">
    <property type="entry name" value="Anticodon-binding domain of a subclass of class I aminoacyl-tRNA synthetases"/>
    <property type="match status" value="1"/>
</dbReference>
<dbReference type="InterPro" id="IPR041872">
    <property type="entry name" value="Anticodon_Met"/>
</dbReference>
<dbReference type="InterPro" id="IPR001412">
    <property type="entry name" value="aa-tRNA-synth_I_CS"/>
</dbReference>
<organism evidence="15 16">
    <name type="scientific">Furculomyces boomerangus</name>
    <dbReference type="NCBI Taxonomy" id="61424"/>
    <lineage>
        <taxon>Eukaryota</taxon>
        <taxon>Fungi</taxon>
        <taxon>Fungi incertae sedis</taxon>
        <taxon>Zoopagomycota</taxon>
        <taxon>Kickxellomycotina</taxon>
        <taxon>Harpellomycetes</taxon>
        <taxon>Harpellales</taxon>
        <taxon>Harpellaceae</taxon>
        <taxon>Furculomyces</taxon>
    </lineage>
</organism>
<dbReference type="PRINTS" id="PR01041">
    <property type="entry name" value="TRNASYNTHMET"/>
</dbReference>
<dbReference type="Gene3D" id="1.10.730.10">
    <property type="entry name" value="Isoleucyl-tRNA Synthetase, Domain 1"/>
    <property type="match status" value="1"/>
</dbReference>
<protein>
    <recommendedName>
        <fullName evidence="3">methionine--tRNA ligase</fullName>
        <ecNumber evidence="3">6.1.1.10</ecNumber>
    </recommendedName>
    <alternativeName>
        <fullName evidence="10">Methionyl-tRNA synthetase</fullName>
    </alternativeName>
</protein>
<gene>
    <name evidence="15" type="ORF">BB559_004874</name>
</gene>
<dbReference type="EC" id="6.1.1.10" evidence="3"/>
<evidence type="ECO:0000256" key="11">
    <source>
        <dbReference type="ARBA" id="ARBA00047364"/>
    </source>
</evidence>
<dbReference type="SUPFAM" id="SSF52374">
    <property type="entry name" value="Nucleotidylyl transferase"/>
    <property type="match status" value="1"/>
</dbReference>
<comment type="similarity">
    <text evidence="2 12">Belongs to the class-I aminoacyl-tRNA synthetase family.</text>
</comment>
<dbReference type="GO" id="GO:0005829">
    <property type="term" value="C:cytosol"/>
    <property type="evidence" value="ECO:0007669"/>
    <property type="project" value="TreeGrafter"/>
</dbReference>
<evidence type="ECO:0000256" key="9">
    <source>
        <dbReference type="ARBA" id="ARBA00023146"/>
    </source>
</evidence>
<keyword evidence="4" id="KW-0963">Cytoplasm</keyword>
<comment type="catalytic activity">
    <reaction evidence="11">
        <text>tRNA(Met) + L-methionine + ATP = L-methionyl-tRNA(Met) + AMP + diphosphate</text>
        <dbReference type="Rhea" id="RHEA:13481"/>
        <dbReference type="Rhea" id="RHEA-COMP:9667"/>
        <dbReference type="Rhea" id="RHEA-COMP:9698"/>
        <dbReference type="ChEBI" id="CHEBI:30616"/>
        <dbReference type="ChEBI" id="CHEBI:33019"/>
        <dbReference type="ChEBI" id="CHEBI:57844"/>
        <dbReference type="ChEBI" id="CHEBI:78442"/>
        <dbReference type="ChEBI" id="CHEBI:78530"/>
        <dbReference type="ChEBI" id="CHEBI:456215"/>
        <dbReference type="EC" id="6.1.1.10"/>
    </reaction>
</comment>
<keyword evidence="6 12" id="KW-0547">Nucleotide-binding</keyword>
<dbReference type="InterPro" id="IPR029038">
    <property type="entry name" value="MetRS_Zn"/>
</dbReference>
<keyword evidence="16" id="KW-1185">Reference proteome</keyword>
<sequence length="791" mass="89326">MDTTKNSTDFTFFLNGAPPATGSLSAIGLLKIALAISINNLSIQTKSNKEIKSKLPFWMVFNDTNRKLIDANSIIRYIYGIRKLDPSNMLQQELVLEWEEKILSCMIENKDISAHVSLNIIENRIKDGKISSENNGANIVVFANIYDCFQRLDGKGKAKYPGISNWFSAMLSNEKVASAIRIYESQTKEILTRPEPAETNRKVNSNVAFNFDPKKIVEVKEGERNTLITSALPYVNNIPHLGNIIGSVLSADVYARYSRARGVNTLYICGTDEYGTATETKALEENISCQELCDKYHKIHSDVYKWFNISFDWFGRTTTPLQTEITQEMFMKVHGNDYTKTESMHQLYCEKHKRFLADRFVEGTCPKCGYTDARGDQCDKCGTLINAVELIDPRCKLDGSAPIVRESTHLFLDLEKLQVKCEMFVSNSYAKGRWSSNGLTITKSWLNEGLKPRCITRDLKWGVPVPLEGFEDKVFYVWFDACIGYISLTANYTKNWETWWKNPNNVNLYQFMGKDNVPFHTVVFPSTQIATGDDYTMLHHISTTEYLNYESGKFSKSRGIGVFGNSAKDTGVDVDVWRYFLLSNRPESSDTMFTWSEFIARNNNELLANLGNFCSRILKFTDSTSKYAGILPQPSAEILGYGDSTSDSAQVTKSFISDINSLLSRYNSSLEAVSLRAGLKLAMEISARGNQYLQDSKFDNSLFTNSREACDTVVYVCVNLVYLLSAVFSPYLPTVSENICKMLNAPARLIPDEFTFDLLPGHVIGTPMHLFSQIDDKMADVWRGKYGGSQE</sequence>
<evidence type="ECO:0000256" key="5">
    <source>
        <dbReference type="ARBA" id="ARBA00022598"/>
    </source>
</evidence>
<dbReference type="PROSITE" id="PS00178">
    <property type="entry name" value="AA_TRNA_LIGASE_I"/>
    <property type="match status" value="1"/>
</dbReference>
<evidence type="ECO:0000313" key="16">
    <source>
        <dbReference type="Proteomes" id="UP000245699"/>
    </source>
</evidence>
<dbReference type="GO" id="GO:0005524">
    <property type="term" value="F:ATP binding"/>
    <property type="evidence" value="ECO:0007669"/>
    <property type="project" value="UniProtKB-KW"/>
</dbReference>
<evidence type="ECO:0000256" key="12">
    <source>
        <dbReference type="RuleBase" id="RU363039"/>
    </source>
</evidence>
<evidence type="ECO:0000256" key="4">
    <source>
        <dbReference type="ARBA" id="ARBA00022490"/>
    </source>
</evidence>
<dbReference type="CDD" id="cd00814">
    <property type="entry name" value="MetRS_core"/>
    <property type="match status" value="1"/>
</dbReference>
<evidence type="ECO:0000256" key="3">
    <source>
        <dbReference type="ARBA" id="ARBA00012838"/>
    </source>
</evidence>
<dbReference type="GO" id="GO:0004825">
    <property type="term" value="F:methionine-tRNA ligase activity"/>
    <property type="evidence" value="ECO:0007669"/>
    <property type="project" value="UniProtKB-EC"/>
</dbReference>
<dbReference type="Pfam" id="PF09334">
    <property type="entry name" value="tRNA-synt_1g"/>
    <property type="match status" value="1"/>
</dbReference>
<dbReference type="Proteomes" id="UP000245699">
    <property type="component" value="Unassembled WGS sequence"/>
</dbReference>
<dbReference type="FunFam" id="2.20.28.20:FF:000001">
    <property type="entry name" value="Methionine--tRNA ligase"/>
    <property type="match status" value="1"/>
</dbReference>
<evidence type="ECO:0000259" key="14">
    <source>
        <dbReference type="Pfam" id="PF19303"/>
    </source>
</evidence>
<dbReference type="InterPro" id="IPR009080">
    <property type="entry name" value="tRNAsynth_Ia_anticodon-bd"/>
</dbReference>
<comment type="subcellular location">
    <subcellularLocation>
        <location evidence="1">Cytoplasm</location>
    </subcellularLocation>
</comment>
<accession>A0A2T9YC54</accession>
<dbReference type="InterPro" id="IPR033911">
    <property type="entry name" value="MetRS_core"/>
</dbReference>
<dbReference type="InterPro" id="IPR023458">
    <property type="entry name" value="Met-tRNA_ligase_1"/>
</dbReference>
<dbReference type="STRING" id="61424.A0A2T9YC54"/>
<dbReference type="CDD" id="cd07957">
    <property type="entry name" value="Anticodon_Ia_Met"/>
    <property type="match status" value="1"/>
</dbReference>
<dbReference type="SUPFAM" id="SSF57770">
    <property type="entry name" value="Methionyl-tRNA synthetase (MetRS), Zn-domain"/>
    <property type="match status" value="1"/>
</dbReference>
<name>A0A2T9YC54_9FUNG</name>
<evidence type="ECO:0000256" key="2">
    <source>
        <dbReference type="ARBA" id="ARBA00005594"/>
    </source>
</evidence>
<evidence type="ECO:0000256" key="6">
    <source>
        <dbReference type="ARBA" id="ARBA00022741"/>
    </source>
</evidence>
<keyword evidence="8 12" id="KW-0648">Protein biosynthesis</keyword>
<reference evidence="15 16" key="1">
    <citation type="journal article" date="2018" name="MBio">
        <title>Comparative Genomics Reveals the Core Gene Toolbox for the Fungus-Insect Symbiosis.</title>
        <authorList>
            <person name="Wang Y."/>
            <person name="Stata M."/>
            <person name="Wang W."/>
            <person name="Stajich J.E."/>
            <person name="White M.M."/>
            <person name="Moncalvo J.M."/>
        </authorList>
    </citation>
    <scope>NUCLEOTIDE SEQUENCE [LARGE SCALE GENOMIC DNA]</scope>
    <source>
        <strain evidence="15 16">AUS-77-4</strain>
    </source>
</reference>
<dbReference type="InterPro" id="IPR015413">
    <property type="entry name" value="Methionyl/Leucyl_tRNA_Synth"/>
</dbReference>
<dbReference type="Pfam" id="PF19303">
    <property type="entry name" value="Anticodon_3"/>
    <property type="match status" value="1"/>
</dbReference>
<feature type="domain" description="Methionyl/Leucyl tRNA synthetase" evidence="13">
    <location>
        <begin position="227"/>
        <end position="617"/>
    </location>
</feature>
<dbReference type="NCBIfam" id="TIGR00398">
    <property type="entry name" value="metG"/>
    <property type="match status" value="1"/>
</dbReference>
<dbReference type="PANTHER" id="PTHR45765:SF1">
    <property type="entry name" value="METHIONINE--TRNA LIGASE, CYTOPLASMIC"/>
    <property type="match status" value="1"/>
</dbReference>
<dbReference type="OrthoDB" id="5844513at2759"/>
<keyword evidence="9 12" id="KW-0030">Aminoacyl-tRNA synthetase</keyword>